<name>A0A0E9XFL8_ANGAN</name>
<reference evidence="1" key="2">
    <citation type="journal article" date="2015" name="Fish Shellfish Immunol.">
        <title>Early steps in the European eel (Anguilla anguilla)-Vibrio vulnificus interaction in the gills: Role of the RtxA13 toxin.</title>
        <authorList>
            <person name="Callol A."/>
            <person name="Pajuelo D."/>
            <person name="Ebbesson L."/>
            <person name="Teles M."/>
            <person name="MacKenzie S."/>
            <person name="Amaro C."/>
        </authorList>
    </citation>
    <scope>NUCLEOTIDE SEQUENCE</scope>
</reference>
<sequence length="30" mass="3616">MIYTTINTQGMSWLNISNIMHYVANQKEKW</sequence>
<dbReference type="EMBL" id="GBXM01007927">
    <property type="protein sequence ID" value="JAI00651.1"/>
    <property type="molecule type" value="Transcribed_RNA"/>
</dbReference>
<protein>
    <submittedName>
        <fullName evidence="1">Uncharacterized protein</fullName>
    </submittedName>
</protein>
<dbReference type="AlphaFoldDB" id="A0A0E9XFL8"/>
<organism evidence="1">
    <name type="scientific">Anguilla anguilla</name>
    <name type="common">European freshwater eel</name>
    <name type="synonym">Muraena anguilla</name>
    <dbReference type="NCBI Taxonomy" id="7936"/>
    <lineage>
        <taxon>Eukaryota</taxon>
        <taxon>Metazoa</taxon>
        <taxon>Chordata</taxon>
        <taxon>Craniata</taxon>
        <taxon>Vertebrata</taxon>
        <taxon>Euteleostomi</taxon>
        <taxon>Actinopterygii</taxon>
        <taxon>Neopterygii</taxon>
        <taxon>Teleostei</taxon>
        <taxon>Anguilliformes</taxon>
        <taxon>Anguillidae</taxon>
        <taxon>Anguilla</taxon>
    </lineage>
</organism>
<proteinExistence type="predicted"/>
<reference evidence="1" key="1">
    <citation type="submission" date="2014-11" db="EMBL/GenBank/DDBJ databases">
        <authorList>
            <person name="Amaro Gonzalez C."/>
        </authorList>
    </citation>
    <scope>NUCLEOTIDE SEQUENCE</scope>
</reference>
<accession>A0A0E9XFL8</accession>
<evidence type="ECO:0000313" key="1">
    <source>
        <dbReference type="EMBL" id="JAI00651.1"/>
    </source>
</evidence>